<feature type="compositionally biased region" description="Basic residues" evidence="1">
    <location>
        <begin position="118"/>
        <end position="135"/>
    </location>
</feature>
<proteinExistence type="predicted"/>
<dbReference type="PROSITE" id="PS50076">
    <property type="entry name" value="DNAJ_2"/>
    <property type="match status" value="1"/>
</dbReference>
<dbReference type="InterPro" id="IPR036869">
    <property type="entry name" value="J_dom_sf"/>
</dbReference>
<accession>A0ABY9BUI6</accession>
<dbReference type="Proteomes" id="UP001227230">
    <property type="component" value="Chromosome 4"/>
</dbReference>
<dbReference type="SMART" id="SM00271">
    <property type="entry name" value="DnaJ"/>
    <property type="match status" value="1"/>
</dbReference>
<reference evidence="3 4" key="1">
    <citation type="journal article" date="2023" name="Hortic Res">
        <title>The complete reference genome for grapevine (Vitis vinifera L.) genetics and breeding.</title>
        <authorList>
            <person name="Shi X."/>
            <person name="Cao S."/>
            <person name="Wang X."/>
            <person name="Huang S."/>
            <person name="Wang Y."/>
            <person name="Liu Z."/>
            <person name="Liu W."/>
            <person name="Leng X."/>
            <person name="Peng Y."/>
            <person name="Wang N."/>
            <person name="Wang Y."/>
            <person name="Ma Z."/>
            <person name="Xu X."/>
            <person name="Zhang F."/>
            <person name="Xue H."/>
            <person name="Zhong H."/>
            <person name="Wang Y."/>
            <person name="Zhang K."/>
            <person name="Velt A."/>
            <person name="Avia K."/>
            <person name="Holtgrawe D."/>
            <person name="Grimplet J."/>
            <person name="Matus J.T."/>
            <person name="Ware D."/>
            <person name="Wu X."/>
            <person name="Wang H."/>
            <person name="Liu C."/>
            <person name="Fang Y."/>
            <person name="Rustenholz C."/>
            <person name="Cheng Z."/>
            <person name="Xiao H."/>
            <person name="Zhou Y."/>
        </authorList>
    </citation>
    <scope>NUCLEOTIDE SEQUENCE [LARGE SCALE GENOMIC DNA]</scope>
    <source>
        <strain evidence="4">cv. Pinot noir / PN40024</strain>
        <tissue evidence="3">Leaf</tissue>
    </source>
</reference>
<dbReference type="Pfam" id="PF00226">
    <property type="entry name" value="DnaJ"/>
    <property type="match status" value="1"/>
</dbReference>
<dbReference type="InterPro" id="IPR001623">
    <property type="entry name" value="DnaJ_domain"/>
</dbReference>
<name>A0ABY9BUI6_VITVI</name>
<sequence>MQVPRWRYVFISKNSLTPFSIRAAISSSSHFASFHSTPVASEKWKNKWNHDFTSHQPSKNYIRYASRQKRTDARRALKDLLFNNGSPKFSFQDEDSTWKIDGASSWDEEAEHSDSSNKKGRPKSSNRRGRKAQHNRFRRKFRKDYFSEDDYSPETIFHATFGNRNKWCTWSFNSAGSSSFQSSTSAFEWRGQSNRTNNRNKEWDTGSETESDGESCVVGSYSDRRMLGLPPTGPLKIEDVKNAFRLSALKWHPDKHQGPSQATAEEKFKLCVNAYKSLCNALSTV</sequence>
<dbReference type="Gene3D" id="1.10.287.110">
    <property type="entry name" value="DnaJ domain"/>
    <property type="match status" value="1"/>
</dbReference>
<gene>
    <name evidence="3" type="ORF">VitviT2T_005848</name>
</gene>
<evidence type="ECO:0000256" key="1">
    <source>
        <dbReference type="SAM" id="MobiDB-lite"/>
    </source>
</evidence>
<evidence type="ECO:0000259" key="2">
    <source>
        <dbReference type="PROSITE" id="PS50076"/>
    </source>
</evidence>
<protein>
    <recommendedName>
        <fullName evidence="2">J domain-containing protein</fullName>
    </recommendedName>
</protein>
<dbReference type="SUPFAM" id="SSF46565">
    <property type="entry name" value="Chaperone J-domain"/>
    <property type="match status" value="1"/>
</dbReference>
<dbReference type="PANTHER" id="PTHR45376">
    <property type="entry name" value="CHAPERONE DNAJ-DOMAIN SUPERFAMILY PROTEIN-RELATED"/>
    <property type="match status" value="1"/>
</dbReference>
<evidence type="ECO:0000313" key="3">
    <source>
        <dbReference type="EMBL" id="WJZ86389.1"/>
    </source>
</evidence>
<feature type="domain" description="J" evidence="2">
    <location>
        <begin position="222"/>
        <end position="283"/>
    </location>
</feature>
<organism evidence="3 4">
    <name type="scientific">Vitis vinifera</name>
    <name type="common">Grape</name>
    <dbReference type="NCBI Taxonomy" id="29760"/>
    <lineage>
        <taxon>Eukaryota</taxon>
        <taxon>Viridiplantae</taxon>
        <taxon>Streptophyta</taxon>
        <taxon>Embryophyta</taxon>
        <taxon>Tracheophyta</taxon>
        <taxon>Spermatophyta</taxon>
        <taxon>Magnoliopsida</taxon>
        <taxon>eudicotyledons</taxon>
        <taxon>Gunneridae</taxon>
        <taxon>Pentapetalae</taxon>
        <taxon>rosids</taxon>
        <taxon>Vitales</taxon>
        <taxon>Vitaceae</taxon>
        <taxon>Viteae</taxon>
        <taxon>Vitis</taxon>
    </lineage>
</organism>
<dbReference type="EMBL" id="CP126651">
    <property type="protein sequence ID" value="WJZ86389.1"/>
    <property type="molecule type" value="Genomic_DNA"/>
</dbReference>
<feature type="region of interest" description="Disordered" evidence="1">
    <location>
        <begin position="108"/>
        <end position="135"/>
    </location>
</feature>
<dbReference type="PANTHER" id="PTHR45376:SF5">
    <property type="entry name" value="CHAPERONE DNAJ-DOMAIN SUPERFAMILY PROTEIN"/>
    <property type="match status" value="1"/>
</dbReference>
<evidence type="ECO:0000313" key="4">
    <source>
        <dbReference type="Proteomes" id="UP001227230"/>
    </source>
</evidence>
<feature type="region of interest" description="Disordered" evidence="1">
    <location>
        <begin position="191"/>
        <end position="215"/>
    </location>
</feature>
<dbReference type="CDD" id="cd06257">
    <property type="entry name" value="DnaJ"/>
    <property type="match status" value="1"/>
</dbReference>
<keyword evidence="4" id="KW-1185">Reference proteome</keyword>